<evidence type="ECO:0000256" key="2">
    <source>
        <dbReference type="ARBA" id="ARBA00022475"/>
    </source>
</evidence>
<keyword evidence="5 6" id="KW-0472">Membrane</keyword>
<feature type="transmembrane region" description="Helical" evidence="6">
    <location>
        <begin position="69"/>
        <end position="88"/>
    </location>
</feature>
<dbReference type="PANTHER" id="PTHR42920">
    <property type="entry name" value="OS03G0707200 PROTEIN-RELATED"/>
    <property type="match status" value="1"/>
</dbReference>
<dbReference type="InterPro" id="IPR051258">
    <property type="entry name" value="Diverse_Substrate_Transporter"/>
</dbReference>
<protein>
    <submittedName>
        <fullName evidence="8">DMT family transporter</fullName>
    </submittedName>
</protein>
<reference evidence="8 9" key="1">
    <citation type="journal article" date="2019" name="Int. J. Syst. Evol. Microbiol.">
        <title>The Global Catalogue of Microorganisms (GCM) 10K type strain sequencing project: providing services to taxonomists for standard genome sequencing and annotation.</title>
        <authorList>
            <consortium name="The Broad Institute Genomics Platform"/>
            <consortium name="The Broad Institute Genome Sequencing Center for Infectious Disease"/>
            <person name="Wu L."/>
            <person name="Ma J."/>
        </authorList>
    </citation>
    <scope>NUCLEOTIDE SEQUENCE [LARGE SCALE GENOMIC DNA]</scope>
    <source>
        <strain evidence="8 9">CGMCC 1.10390</strain>
    </source>
</reference>
<dbReference type="Pfam" id="PF00892">
    <property type="entry name" value="EamA"/>
    <property type="match status" value="2"/>
</dbReference>
<dbReference type="AlphaFoldDB" id="A0ABD6DLN7"/>
<organism evidence="8 9">
    <name type="scientific">Haloarchaeobius litoreus</name>
    <dbReference type="NCBI Taxonomy" id="755306"/>
    <lineage>
        <taxon>Archaea</taxon>
        <taxon>Methanobacteriati</taxon>
        <taxon>Methanobacteriota</taxon>
        <taxon>Stenosarchaea group</taxon>
        <taxon>Halobacteria</taxon>
        <taxon>Halobacteriales</taxon>
        <taxon>Halorubellaceae</taxon>
        <taxon>Haloarchaeobius</taxon>
    </lineage>
</organism>
<dbReference type="Proteomes" id="UP001597034">
    <property type="component" value="Unassembled WGS sequence"/>
</dbReference>
<feature type="transmembrane region" description="Helical" evidence="6">
    <location>
        <begin position="38"/>
        <end position="57"/>
    </location>
</feature>
<feature type="transmembrane region" description="Helical" evidence="6">
    <location>
        <begin position="153"/>
        <end position="172"/>
    </location>
</feature>
<evidence type="ECO:0000313" key="9">
    <source>
        <dbReference type="Proteomes" id="UP001597034"/>
    </source>
</evidence>
<dbReference type="RefSeq" id="WP_256398220.1">
    <property type="nucleotide sequence ID" value="NZ_JANHJR010000001.1"/>
</dbReference>
<dbReference type="InterPro" id="IPR037185">
    <property type="entry name" value="EmrE-like"/>
</dbReference>
<comment type="subcellular location">
    <subcellularLocation>
        <location evidence="1">Cell membrane</location>
        <topology evidence="1">Multi-pass membrane protein</topology>
    </subcellularLocation>
</comment>
<dbReference type="EMBL" id="JBHUDO010000002">
    <property type="protein sequence ID" value="MFD1646257.1"/>
    <property type="molecule type" value="Genomic_DNA"/>
</dbReference>
<dbReference type="SUPFAM" id="SSF103481">
    <property type="entry name" value="Multidrug resistance efflux transporter EmrE"/>
    <property type="match status" value="2"/>
</dbReference>
<evidence type="ECO:0000256" key="4">
    <source>
        <dbReference type="ARBA" id="ARBA00022989"/>
    </source>
</evidence>
<dbReference type="InterPro" id="IPR000620">
    <property type="entry name" value="EamA_dom"/>
</dbReference>
<keyword evidence="9" id="KW-1185">Reference proteome</keyword>
<gene>
    <name evidence="8" type="ORF">ACFSBL_11235</name>
</gene>
<feature type="transmembrane region" description="Helical" evidence="6">
    <location>
        <begin position="100"/>
        <end position="117"/>
    </location>
</feature>
<evidence type="ECO:0000259" key="7">
    <source>
        <dbReference type="Pfam" id="PF00892"/>
    </source>
</evidence>
<feature type="domain" description="EamA" evidence="7">
    <location>
        <begin position="155"/>
        <end position="295"/>
    </location>
</feature>
<feature type="transmembrane region" description="Helical" evidence="6">
    <location>
        <begin position="7"/>
        <end position="26"/>
    </location>
</feature>
<evidence type="ECO:0000313" key="8">
    <source>
        <dbReference type="EMBL" id="MFD1646257.1"/>
    </source>
</evidence>
<dbReference type="GO" id="GO:0005886">
    <property type="term" value="C:plasma membrane"/>
    <property type="evidence" value="ECO:0007669"/>
    <property type="project" value="UniProtKB-SubCell"/>
</dbReference>
<evidence type="ECO:0000256" key="3">
    <source>
        <dbReference type="ARBA" id="ARBA00022692"/>
    </source>
</evidence>
<comment type="caution">
    <text evidence="8">The sequence shown here is derived from an EMBL/GenBank/DDBJ whole genome shotgun (WGS) entry which is preliminary data.</text>
</comment>
<keyword evidence="3 6" id="KW-0812">Transmembrane</keyword>
<feature type="transmembrane region" description="Helical" evidence="6">
    <location>
        <begin position="223"/>
        <end position="241"/>
    </location>
</feature>
<name>A0ABD6DLN7_9EURY</name>
<feature type="transmembrane region" description="Helical" evidence="6">
    <location>
        <begin position="253"/>
        <end position="272"/>
    </location>
</feature>
<sequence>MTDIRRYVFALAPLAAAALWGGMYVVSKWSFGSIPPLTLGFLRVAVGAAVLLAVLGLGDGRSTVDRADWPTFVALGAWVTLTNATQFVGTELTTASEASLLTVLTPVATVFLGAVVLGERVTPAKTAGIAIALAGTVAVVAGQYDLAAVGSGSLFGVVLLLAASVAWAAYTVQGVRVVRRYSALAAATYATVASVPMLGALSAVELAGTPGGLASLPTDTTSVLAVLYLGVGATATAWYLWYKGLEYVPAGTISVFFFAQPVVGAALGAALLGETLGPGFAVGGALMALGIWVVSRERADDDGEEESTTA</sequence>
<dbReference type="PANTHER" id="PTHR42920:SF15">
    <property type="entry name" value="MEMBRANE PROTEIN"/>
    <property type="match status" value="1"/>
</dbReference>
<feature type="transmembrane region" description="Helical" evidence="6">
    <location>
        <begin position="129"/>
        <end position="147"/>
    </location>
</feature>
<keyword evidence="2" id="KW-1003">Cell membrane</keyword>
<evidence type="ECO:0000256" key="1">
    <source>
        <dbReference type="ARBA" id="ARBA00004651"/>
    </source>
</evidence>
<feature type="transmembrane region" description="Helical" evidence="6">
    <location>
        <begin position="278"/>
        <end position="295"/>
    </location>
</feature>
<proteinExistence type="predicted"/>
<evidence type="ECO:0000256" key="6">
    <source>
        <dbReference type="SAM" id="Phobius"/>
    </source>
</evidence>
<evidence type="ECO:0000256" key="5">
    <source>
        <dbReference type="ARBA" id="ARBA00023136"/>
    </source>
</evidence>
<feature type="transmembrane region" description="Helical" evidence="6">
    <location>
        <begin position="184"/>
        <end position="203"/>
    </location>
</feature>
<feature type="domain" description="EamA" evidence="7">
    <location>
        <begin position="14"/>
        <end position="140"/>
    </location>
</feature>
<accession>A0ABD6DLN7</accession>
<keyword evidence="4 6" id="KW-1133">Transmembrane helix</keyword>